<proteinExistence type="predicted"/>
<organism evidence="1 2">
    <name type="scientific">Tetradesmus obliquus</name>
    <name type="common">Green alga</name>
    <name type="synonym">Acutodesmus obliquus</name>
    <dbReference type="NCBI Taxonomy" id="3088"/>
    <lineage>
        <taxon>Eukaryota</taxon>
        <taxon>Viridiplantae</taxon>
        <taxon>Chlorophyta</taxon>
        <taxon>core chlorophytes</taxon>
        <taxon>Chlorophyceae</taxon>
        <taxon>CS clade</taxon>
        <taxon>Sphaeropleales</taxon>
        <taxon>Scenedesmaceae</taxon>
        <taxon>Tetradesmus</taxon>
    </lineage>
</organism>
<dbReference type="AlphaFoldDB" id="A0A383V5Z9"/>
<dbReference type="Proteomes" id="UP000256970">
    <property type="component" value="Unassembled WGS sequence"/>
</dbReference>
<name>A0A383V5Z9_TETOB</name>
<accession>A0A383V5Z9</accession>
<reference evidence="1 2" key="1">
    <citation type="submission" date="2016-10" db="EMBL/GenBank/DDBJ databases">
        <authorList>
            <person name="Cai Z."/>
        </authorList>
    </citation>
    <scope>NUCLEOTIDE SEQUENCE [LARGE SCALE GENOMIC DNA]</scope>
</reference>
<gene>
    <name evidence="1" type="ORF">BQ4739_LOCUS591</name>
</gene>
<evidence type="ECO:0000313" key="1">
    <source>
        <dbReference type="EMBL" id="SZX60004.1"/>
    </source>
</evidence>
<evidence type="ECO:0000313" key="2">
    <source>
        <dbReference type="Proteomes" id="UP000256970"/>
    </source>
</evidence>
<keyword evidence="2" id="KW-1185">Reference proteome</keyword>
<protein>
    <submittedName>
        <fullName evidence="1">Uncharacterized protein</fullName>
    </submittedName>
</protein>
<dbReference type="EMBL" id="FNXT01000038">
    <property type="protein sequence ID" value="SZX60004.1"/>
    <property type="molecule type" value="Genomic_DNA"/>
</dbReference>
<sequence>MCGVTGCSACAGTSIFGAFFMFLLGVLIKNNYQFIGEWYEKEPPHHAPTEEQIAQGSRNCFIVGGIYLGWTVFALGCVCFQSARSKRRV</sequence>